<dbReference type="NCBIfam" id="TIGR01076">
    <property type="entry name" value="sortase_fam"/>
    <property type="match status" value="1"/>
</dbReference>
<dbReference type="InterPro" id="IPR023365">
    <property type="entry name" value="Sortase_dom-sf"/>
</dbReference>
<name>A0A6J6GUG4_9ZZZZ</name>
<keyword evidence="2" id="KW-1133">Transmembrane helix</keyword>
<sequence>MPEAQPKKNSSYLQWFGEILITLGVILMLYVVWQLFVNDPVVSQSQQQQAKEYSIVDHKNPKEFVKMRSNLKQGAVFAKLYVPRFAKDYERLIGQGTFQKITLNVIGVGHYVSTEWPGKPGNFALAAHRTSHGAPFSKIDELRAGDKVWVETNDNWFTYEYRQTAIVEPSDLSVLSDQPPGLANATKGKSYLTMTSCHPKWSNKQRIVVWFELLKTELKNGGTPVDLVNAQRQ</sequence>
<dbReference type="CDD" id="cd05830">
    <property type="entry name" value="Sortase_E"/>
    <property type="match status" value="1"/>
</dbReference>
<dbReference type="Pfam" id="PF04203">
    <property type="entry name" value="Sortase"/>
    <property type="match status" value="1"/>
</dbReference>
<reference evidence="3" key="1">
    <citation type="submission" date="2020-05" db="EMBL/GenBank/DDBJ databases">
        <authorList>
            <person name="Chiriac C."/>
            <person name="Salcher M."/>
            <person name="Ghai R."/>
            <person name="Kavagutti S V."/>
        </authorList>
    </citation>
    <scope>NUCLEOTIDE SEQUENCE</scope>
</reference>
<dbReference type="AlphaFoldDB" id="A0A6J6GUG4"/>
<dbReference type="InterPro" id="IPR042003">
    <property type="entry name" value="Sortase_E"/>
</dbReference>
<keyword evidence="2" id="KW-0812">Transmembrane</keyword>
<dbReference type="EMBL" id="CAEZUR010000025">
    <property type="protein sequence ID" value="CAB4604931.1"/>
    <property type="molecule type" value="Genomic_DNA"/>
</dbReference>
<evidence type="ECO:0000313" key="3">
    <source>
        <dbReference type="EMBL" id="CAB4604931.1"/>
    </source>
</evidence>
<feature type="transmembrane region" description="Helical" evidence="2">
    <location>
        <begin position="12"/>
        <end position="36"/>
    </location>
</feature>
<dbReference type="GO" id="GO:0016787">
    <property type="term" value="F:hydrolase activity"/>
    <property type="evidence" value="ECO:0007669"/>
    <property type="project" value="UniProtKB-KW"/>
</dbReference>
<accession>A0A6J6GUG4</accession>
<dbReference type="InterPro" id="IPR053465">
    <property type="entry name" value="Sortase_Class_E"/>
</dbReference>
<dbReference type="InterPro" id="IPR005754">
    <property type="entry name" value="Sortase"/>
</dbReference>
<evidence type="ECO:0000256" key="1">
    <source>
        <dbReference type="ARBA" id="ARBA00022801"/>
    </source>
</evidence>
<keyword evidence="1" id="KW-0378">Hydrolase</keyword>
<proteinExistence type="predicted"/>
<organism evidence="3">
    <name type="scientific">freshwater metagenome</name>
    <dbReference type="NCBI Taxonomy" id="449393"/>
    <lineage>
        <taxon>unclassified sequences</taxon>
        <taxon>metagenomes</taxon>
        <taxon>ecological metagenomes</taxon>
    </lineage>
</organism>
<protein>
    <submittedName>
        <fullName evidence="3">Unannotated protein</fullName>
    </submittedName>
</protein>
<gene>
    <name evidence="3" type="ORF">UFOPK1843_00438</name>
</gene>
<evidence type="ECO:0000256" key="2">
    <source>
        <dbReference type="SAM" id="Phobius"/>
    </source>
</evidence>
<dbReference type="Gene3D" id="2.40.260.10">
    <property type="entry name" value="Sortase"/>
    <property type="match status" value="1"/>
</dbReference>
<dbReference type="NCBIfam" id="NF033747">
    <property type="entry name" value="class_E_sortase"/>
    <property type="match status" value="1"/>
</dbReference>
<dbReference type="SUPFAM" id="SSF63817">
    <property type="entry name" value="Sortase"/>
    <property type="match status" value="1"/>
</dbReference>
<keyword evidence="2" id="KW-0472">Membrane</keyword>